<proteinExistence type="predicted"/>
<comment type="caution">
    <text evidence="1">The sequence shown here is derived from an EMBL/GenBank/DDBJ whole genome shotgun (WGS) entry which is preliminary data.</text>
</comment>
<dbReference type="RefSeq" id="WP_320183539.1">
    <property type="nucleotide sequence ID" value="NZ_CP138332.1"/>
</dbReference>
<name>A0ABW6BKS8_9SPHI</name>
<protein>
    <recommendedName>
        <fullName evidence="3">DUF2116 family Zn-ribbon domain-containing protein</fullName>
    </recommendedName>
</protein>
<organism evidence="1 2">
    <name type="scientific">Sphingobacterium bambusae</name>
    <dbReference type="NCBI Taxonomy" id="662858"/>
    <lineage>
        <taxon>Bacteria</taxon>
        <taxon>Pseudomonadati</taxon>
        <taxon>Bacteroidota</taxon>
        <taxon>Sphingobacteriia</taxon>
        <taxon>Sphingobacteriales</taxon>
        <taxon>Sphingobacteriaceae</taxon>
        <taxon>Sphingobacterium</taxon>
    </lineage>
</organism>
<gene>
    <name evidence="1" type="ORF">ACFS7Y_21890</name>
</gene>
<evidence type="ECO:0000313" key="1">
    <source>
        <dbReference type="EMBL" id="MFD2970057.1"/>
    </source>
</evidence>
<evidence type="ECO:0008006" key="3">
    <source>
        <dbReference type="Google" id="ProtNLM"/>
    </source>
</evidence>
<dbReference type="EMBL" id="JBHUPB010000015">
    <property type="protein sequence ID" value="MFD2970057.1"/>
    <property type="molecule type" value="Genomic_DNA"/>
</dbReference>
<accession>A0ABW6BKS8</accession>
<reference evidence="2" key="1">
    <citation type="journal article" date="2019" name="Int. J. Syst. Evol. Microbiol.">
        <title>The Global Catalogue of Microorganisms (GCM) 10K type strain sequencing project: providing services to taxonomists for standard genome sequencing and annotation.</title>
        <authorList>
            <consortium name="The Broad Institute Genomics Platform"/>
            <consortium name="The Broad Institute Genome Sequencing Center for Infectious Disease"/>
            <person name="Wu L."/>
            <person name="Ma J."/>
        </authorList>
    </citation>
    <scope>NUCLEOTIDE SEQUENCE [LARGE SCALE GENOMIC DNA]</scope>
    <source>
        <strain evidence="2">KCTC 22814</strain>
    </source>
</reference>
<dbReference type="Proteomes" id="UP001597525">
    <property type="component" value="Unassembled WGS sequence"/>
</dbReference>
<sequence>MEERFCLHCRGRVRGRSDKKFCSESCRNMHNNQLNSTANAIIRNVNIILRKNRRLLGMFLGDEERLVISRESMLLKGFNFEYFTKRFVDNDGYTYFFVYEYGYFALSAEEFVIVKDPALDEGELD</sequence>
<keyword evidence="2" id="KW-1185">Reference proteome</keyword>
<evidence type="ECO:0000313" key="2">
    <source>
        <dbReference type="Proteomes" id="UP001597525"/>
    </source>
</evidence>